<feature type="region of interest" description="Disordered" evidence="5">
    <location>
        <begin position="1"/>
        <end position="20"/>
    </location>
</feature>
<protein>
    <submittedName>
        <fullName evidence="8">Sigma-70 family RNA polymerase sigma factor</fullName>
    </submittedName>
</protein>
<name>A0ABT1P1U6_9GAMM</name>
<comment type="caution">
    <text evidence="8">The sequence shown here is derived from an EMBL/GenBank/DDBJ whole genome shotgun (WGS) entry which is preliminary data.</text>
</comment>
<dbReference type="PANTHER" id="PTHR43133:SF63">
    <property type="entry name" value="RNA POLYMERASE SIGMA FACTOR FECI-RELATED"/>
    <property type="match status" value="1"/>
</dbReference>
<organism evidence="8 9">
    <name type="scientific">Microbulbifer elongatus</name>
    <dbReference type="NCBI Taxonomy" id="86173"/>
    <lineage>
        <taxon>Bacteria</taxon>
        <taxon>Pseudomonadati</taxon>
        <taxon>Pseudomonadota</taxon>
        <taxon>Gammaproteobacteria</taxon>
        <taxon>Cellvibrionales</taxon>
        <taxon>Microbulbiferaceae</taxon>
        <taxon>Microbulbifer</taxon>
    </lineage>
</organism>
<reference evidence="8" key="1">
    <citation type="thesis" date="2020" institute="Technische Universitat Dresden" country="Dresden, Germany">
        <title>The Agarolytic System of Microbulbifer elongatus PORT2, Isolated from Batu Karas, Pangandaran West Java Indonesia.</title>
        <authorList>
            <person name="Anggraeni S.R."/>
        </authorList>
    </citation>
    <scope>NUCLEOTIDE SEQUENCE</scope>
    <source>
        <strain evidence="8">PORT2</strain>
    </source>
</reference>
<dbReference type="Proteomes" id="UP001205566">
    <property type="component" value="Unassembled WGS sequence"/>
</dbReference>
<evidence type="ECO:0000259" key="7">
    <source>
        <dbReference type="Pfam" id="PF08281"/>
    </source>
</evidence>
<dbReference type="InterPro" id="IPR013324">
    <property type="entry name" value="RNA_pol_sigma_r3/r4-like"/>
</dbReference>
<dbReference type="SUPFAM" id="SSF88946">
    <property type="entry name" value="Sigma2 domain of RNA polymerase sigma factors"/>
    <property type="match status" value="1"/>
</dbReference>
<comment type="similarity">
    <text evidence="1">Belongs to the sigma-70 factor family. ECF subfamily.</text>
</comment>
<feature type="domain" description="RNA polymerase sigma-70 region 2" evidence="6">
    <location>
        <begin position="29"/>
        <end position="94"/>
    </location>
</feature>
<dbReference type="InterPro" id="IPR013325">
    <property type="entry name" value="RNA_pol_sigma_r2"/>
</dbReference>
<evidence type="ECO:0000259" key="6">
    <source>
        <dbReference type="Pfam" id="PF04542"/>
    </source>
</evidence>
<dbReference type="Pfam" id="PF04542">
    <property type="entry name" value="Sigma70_r2"/>
    <property type="match status" value="1"/>
</dbReference>
<dbReference type="InterPro" id="IPR007627">
    <property type="entry name" value="RNA_pol_sigma70_r2"/>
</dbReference>
<dbReference type="Gene3D" id="1.10.10.10">
    <property type="entry name" value="Winged helix-like DNA-binding domain superfamily/Winged helix DNA-binding domain"/>
    <property type="match status" value="1"/>
</dbReference>
<sequence length="194" mass="22023">MATALASPMTPDSDDRRVPESERDLDFYYREYQQELCRYAVSKFGLSYSEAEDLVQEAFARMAPQLQQGDIEHVRAFLYRSVHNATIDALRKGQVRESYAQSVQDDPDREQDSRSPERVAAGRQFLGLISRALWNMPHKRRRLLLMNRVDGLSYAEIARREGLSATVVKKHVAKALAGCQEALRVNGGKYGGEI</sequence>
<evidence type="ECO:0000256" key="5">
    <source>
        <dbReference type="SAM" id="MobiDB-lite"/>
    </source>
</evidence>
<dbReference type="InterPro" id="IPR014284">
    <property type="entry name" value="RNA_pol_sigma-70_dom"/>
</dbReference>
<keyword evidence="2" id="KW-0805">Transcription regulation</keyword>
<dbReference type="EMBL" id="JACASI010000015">
    <property type="protein sequence ID" value="MCQ3829006.1"/>
    <property type="molecule type" value="Genomic_DNA"/>
</dbReference>
<proteinExistence type="inferred from homology"/>
<dbReference type="Gene3D" id="1.10.1740.10">
    <property type="match status" value="1"/>
</dbReference>
<evidence type="ECO:0000256" key="1">
    <source>
        <dbReference type="ARBA" id="ARBA00010641"/>
    </source>
</evidence>
<feature type="domain" description="RNA polymerase sigma factor 70 region 4 type 2" evidence="7">
    <location>
        <begin position="128"/>
        <end position="177"/>
    </location>
</feature>
<evidence type="ECO:0000256" key="3">
    <source>
        <dbReference type="ARBA" id="ARBA00023082"/>
    </source>
</evidence>
<evidence type="ECO:0000256" key="2">
    <source>
        <dbReference type="ARBA" id="ARBA00023015"/>
    </source>
</evidence>
<evidence type="ECO:0000313" key="9">
    <source>
        <dbReference type="Proteomes" id="UP001205566"/>
    </source>
</evidence>
<dbReference type="PANTHER" id="PTHR43133">
    <property type="entry name" value="RNA POLYMERASE ECF-TYPE SIGMA FACTO"/>
    <property type="match status" value="1"/>
</dbReference>
<dbReference type="InterPro" id="IPR039425">
    <property type="entry name" value="RNA_pol_sigma-70-like"/>
</dbReference>
<evidence type="ECO:0000256" key="4">
    <source>
        <dbReference type="ARBA" id="ARBA00023163"/>
    </source>
</evidence>
<dbReference type="InterPro" id="IPR013249">
    <property type="entry name" value="RNA_pol_sigma70_r4_t2"/>
</dbReference>
<dbReference type="SUPFAM" id="SSF88659">
    <property type="entry name" value="Sigma3 and sigma4 domains of RNA polymerase sigma factors"/>
    <property type="match status" value="1"/>
</dbReference>
<dbReference type="NCBIfam" id="TIGR02937">
    <property type="entry name" value="sigma70-ECF"/>
    <property type="match status" value="1"/>
</dbReference>
<accession>A0ABT1P1U6</accession>
<keyword evidence="3" id="KW-0731">Sigma factor</keyword>
<dbReference type="InterPro" id="IPR036388">
    <property type="entry name" value="WH-like_DNA-bd_sf"/>
</dbReference>
<keyword evidence="4" id="KW-0804">Transcription</keyword>
<dbReference type="RefSeq" id="WP_255873824.1">
    <property type="nucleotide sequence ID" value="NZ_JACASI010000015.1"/>
</dbReference>
<feature type="region of interest" description="Disordered" evidence="5">
    <location>
        <begin position="98"/>
        <end position="117"/>
    </location>
</feature>
<keyword evidence="9" id="KW-1185">Reference proteome</keyword>
<gene>
    <name evidence="8" type="ORF">HXX02_06085</name>
</gene>
<dbReference type="Pfam" id="PF08281">
    <property type="entry name" value="Sigma70_r4_2"/>
    <property type="match status" value="1"/>
</dbReference>
<evidence type="ECO:0000313" key="8">
    <source>
        <dbReference type="EMBL" id="MCQ3829006.1"/>
    </source>
</evidence>